<name>A0AA88Q4S8_9TELE</name>
<dbReference type="AlphaFoldDB" id="A0AA88Q4S8"/>
<evidence type="ECO:0000313" key="3">
    <source>
        <dbReference type="Proteomes" id="UP001187343"/>
    </source>
</evidence>
<dbReference type="EMBL" id="JAUYZG010000008">
    <property type="protein sequence ID" value="KAK2900340.1"/>
    <property type="molecule type" value="Genomic_DNA"/>
</dbReference>
<comment type="caution">
    <text evidence="2">The sequence shown here is derived from an EMBL/GenBank/DDBJ whole genome shotgun (WGS) entry which is preliminary data.</text>
</comment>
<feature type="region of interest" description="Disordered" evidence="1">
    <location>
        <begin position="34"/>
        <end position="64"/>
    </location>
</feature>
<dbReference type="Proteomes" id="UP001187343">
    <property type="component" value="Unassembled WGS sequence"/>
</dbReference>
<sequence>MSSIQKVNSFQTGELRSGRPALALRFLSLAEGCGPPESLKSPFSYKSSSSKKNSKPSALSSSENQEFVFGLKTNWVRKN</sequence>
<proteinExistence type="predicted"/>
<feature type="compositionally biased region" description="Low complexity" evidence="1">
    <location>
        <begin position="38"/>
        <end position="62"/>
    </location>
</feature>
<evidence type="ECO:0000313" key="2">
    <source>
        <dbReference type="EMBL" id="KAK2900340.1"/>
    </source>
</evidence>
<accession>A0AA88Q4S8</accession>
<keyword evidence="3" id="KW-1185">Reference proteome</keyword>
<gene>
    <name evidence="2" type="ORF">Q8A67_008455</name>
</gene>
<organism evidence="2 3">
    <name type="scientific">Cirrhinus molitorella</name>
    <name type="common">mud carp</name>
    <dbReference type="NCBI Taxonomy" id="172907"/>
    <lineage>
        <taxon>Eukaryota</taxon>
        <taxon>Metazoa</taxon>
        <taxon>Chordata</taxon>
        <taxon>Craniata</taxon>
        <taxon>Vertebrata</taxon>
        <taxon>Euteleostomi</taxon>
        <taxon>Actinopterygii</taxon>
        <taxon>Neopterygii</taxon>
        <taxon>Teleostei</taxon>
        <taxon>Ostariophysi</taxon>
        <taxon>Cypriniformes</taxon>
        <taxon>Cyprinidae</taxon>
        <taxon>Labeoninae</taxon>
        <taxon>Labeonini</taxon>
        <taxon>Cirrhinus</taxon>
    </lineage>
</organism>
<evidence type="ECO:0000256" key="1">
    <source>
        <dbReference type="SAM" id="MobiDB-lite"/>
    </source>
</evidence>
<reference evidence="2" key="1">
    <citation type="submission" date="2023-08" db="EMBL/GenBank/DDBJ databases">
        <title>Chromosome-level Genome Assembly of mud carp (Cirrhinus molitorella).</title>
        <authorList>
            <person name="Liu H."/>
        </authorList>
    </citation>
    <scope>NUCLEOTIDE SEQUENCE</scope>
    <source>
        <strain evidence="2">Prfri</strain>
        <tissue evidence="2">Muscle</tissue>
    </source>
</reference>
<protein>
    <submittedName>
        <fullName evidence="2">Uncharacterized protein</fullName>
    </submittedName>
</protein>